<comment type="caution">
    <text evidence="2">The sequence shown here is derived from an EMBL/GenBank/DDBJ whole genome shotgun (WGS) entry which is preliminary data.</text>
</comment>
<sequence length="331" mass="38142">MNSRERVRKAVLFEGPDRIPYDLPEAFGSDFLSVGPAPDPNWKPKIKTETEWEDEFGCIWRKLKLSTDKTMGQVKVHPLSDYRMLENFKFPDYQNPERYREAQKIISANRKEKFVLAGIPFSIIHRLQYLRGFEQGLTDPYLYPEQVGLLLDKLADIAIESIENFAKLGIDGIMSCDDWGLEDRPMINPEIFRKFFKPRYARVYQFAHQKGILAFLHSCGYIIDLLEDFIDAGLNVVQMDQQENMGMERLSKLFGGRLCFWCPVDIQKTMVKGTIADVENYAKALINNLGKFNGGFIAKWYPSPEAAGHSPEKIDAMAKTFVEYGKSFYNI</sequence>
<dbReference type="InterPro" id="IPR000257">
    <property type="entry name" value="Uroporphyrinogen_deCOase"/>
</dbReference>
<evidence type="ECO:0000313" key="3">
    <source>
        <dbReference type="Proteomes" id="UP000228886"/>
    </source>
</evidence>
<dbReference type="GO" id="GO:0004853">
    <property type="term" value="F:uroporphyrinogen decarboxylase activity"/>
    <property type="evidence" value="ECO:0007669"/>
    <property type="project" value="InterPro"/>
</dbReference>
<gene>
    <name evidence="2" type="ORF">COS11_03740</name>
</gene>
<reference evidence="3" key="1">
    <citation type="submission" date="2017-09" db="EMBL/GenBank/DDBJ databases">
        <title>Depth-based differentiation of microbial function through sediment-hosted aquifers and enrichment of novel symbionts in the deep terrestrial subsurface.</title>
        <authorList>
            <person name="Probst A.J."/>
            <person name="Ladd B."/>
            <person name="Jarett J.K."/>
            <person name="Geller-Mcgrath D.E."/>
            <person name="Sieber C.M.K."/>
            <person name="Emerson J.B."/>
            <person name="Anantharaman K."/>
            <person name="Thomas B.C."/>
            <person name="Malmstrom R."/>
            <person name="Stieglmeier M."/>
            <person name="Klingl A."/>
            <person name="Woyke T."/>
            <person name="Ryan C.M."/>
            <person name="Banfield J.F."/>
        </authorList>
    </citation>
    <scope>NUCLEOTIDE SEQUENCE [LARGE SCALE GENOMIC DNA]</scope>
</reference>
<dbReference type="AlphaFoldDB" id="A0A2M7E8V7"/>
<dbReference type="Pfam" id="PF01208">
    <property type="entry name" value="URO-D"/>
    <property type="match status" value="1"/>
</dbReference>
<dbReference type="PANTHER" id="PTHR47099">
    <property type="entry name" value="METHYLCOBAMIDE:COM METHYLTRANSFERASE MTBA"/>
    <property type="match status" value="1"/>
</dbReference>
<dbReference type="GO" id="GO:0006779">
    <property type="term" value="P:porphyrin-containing compound biosynthetic process"/>
    <property type="evidence" value="ECO:0007669"/>
    <property type="project" value="InterPro"/>
</dbReference>
<proteinExistence type="predicted"/>
<dbReference type="InterPro" id="IPR052024">
    <property type="entry name" value="Methanogen_methyltrans"/>
</dbReference>
<evidence type="ECO:0000259" key="1">
    <source>
        <dbReference type="Pfam" id="PF01208"/>
    </source>
</evidence>
<feature type="non-terminal residue" evidence="2">
    <location>
        <position position="331"/>
    </location>
</feature>
<name>A0A2M7E8V7_9BACT</name>
<dbReference type="Gene3D" id="3.20.20.210">
    <property type="match status" value="1"/>
</dbReference>
<dbReference type="EMBL" id="PETL01000182">
    <property type="protein sequence ID" value="PIV64138.1"/>
    <property type="molecule type" value="Genomic_DNA"/>
</dbReference>
<dbReference type="Proteomes" id="UP000228886">
    <property type="component" value="Unassembled WGS sequence"/>
</dbReference>
<protein>
    <recommendedName>
        <fullName evidence="1">Uroporphyrinogen decarboxylase (URO-D) domain-containing protein</fullName>
    </recommendedName>
</protein>
<dbReference type="InterPro" id="IPR038071">
    <property type="entry name" value="UROD/MetE-like_sf"/>
</dbReference>
<dbReference type="PANTHER" id="PTHR47099:SF1">
    <property type="entry name" value="METHYLCOBAMIDE:COM METHYLTRANSFERASE MTBA"/>
    <property type="match status" value="1"/>
</dbReference>
<evidence type="ECO:0000313" key="2">
    <source>
        <dbReference type="EMBL" id="PIV64138.1"/>
    </source>
</evidence>
<feature type="domain" description="Uroporphyrinogen decarboxylase (URO-D)" evidence="1">
    <location>
        <begin position="72"/>
        <end position="298"/>
    </location>
</feature>
<organism evidence="2 3">
    <name type="scientific">bacterium (Candidatus Ratteibacteria) CG01_land_8_20_14_3_00_40_19</name>
    <dbReference type="NCBI Taxonomy" id="2014290"/>
    <lineage>
        <taxon>Bacteria</taxon>
        <taxon>Candidatus Ratteibacteria</taxon>
    </lineage>
</organism>
<dbReference type="SUPFAM" id="SSF51726">
    <property type="entry name" value="UROD/MetE-like"/>
    <property type="match status" value="1"/>
</dbReference>
<accession>A0A2M7E8V7</accession>